<feature type="region of interest" description="Disordered" evidence="1">
    <location>
        <begin position="76"/>
        <end position="98"/>
    </location>
</feature>
<dbReference type="AlphaFoldDB" id="A0A9R1VC49"/>
<evidence type="ECO:0000313" key="3">
    <source>
        <dbReference type="Proteomes" id="UP000235145"/>
    </source>
</evidence>
<dbReference type="EMBL" id="NBSK02000006">
    <property type="protein sequence ID" value="KAJ0202248.1"/>
    <property type="molecule type" value="Genomic_DNA"/>
</dbReference>
<proteinExistence type="predicted"/>
<sequence>MVKQIRYLPKHLSLDRKNERVTLEEEHIPVGDYVRAPGDVPKILLIPNLSRGHGQVRGGVTGRGRGRGVVIEIIGAPSGQGSSDSHHGRAQGRRRGRTTNMITREELVDEIARAINATLPNLVA</sequence>
<feature type="compositionally biased region" description="Basic residues" evidence="1">
    <location>
        <begin position="88"/>
        <end position="97"/>
    </location>
</feature>
<keyword evidence="3" id="KW-1185">Reference proteome</keyword>
<organism evidence="2 3">
    <name type="scientific">Lactuca sativa</name>
    <name type="common">Garden lettuce</name>
    <dbReference type="NCBI Taxonomy" id="4236"/>
    <lineage>
        <taxon>Eukaryota</taxon>
        <taxon>Viridiplantae</taxon>
        <taxon>Streptophyta</taxon>
        <taxon>Embryophyta</taxon>
        <taxon>Tracheophyta</taxon>
        <taxon>Spermatophyta</taxon>
        <taxon>Magnoliopsida</taxon>
        <taxon>eudicotyledons</taxon>
        <taxon>Gunneridae</taxon>
        <taxon>Pentapetalae</taxon>
        <taxon>asterids</taxon>
        <taxon>campanulids</taxon>
        <taxon>Asterales</taxon>
        <taxon>Asteraceae</taxon>
        <taxon>Cichorioideae</taxon>
        <taxon>Cichorieae</taxon>
        <taxon>Lactucinae</taxon>
        <taxon>Lactuca</taxon>
    </lineage>
</organism>
<reference evidence="2 3" key="1">
    <citation type="journal article" date="2017" name="Nat. Commun.">
        <title>Genome assembly with in vitro proximity ligation data and whole-genome triplication in lettuce.</title>
        <authorList>
            <person name="Reyes-Chin-Wo S."/>
            <person name="Wang Z."/>
            <person name="Yang X."/>
            <person name="Kozik A."/>
            <person name="Arikit S."/>
            <person name="Song C."/>
            <person name="Xia L."/>
            <person name="Froenicke L."/>
            <person name="Lavelle D.O."/>
            <person name="Truco M.J."/>
            <person name="Xia R."/>
            <person name="Zhu S."/>
            <person name="Xu C."/>
            <person name="Xu H."/>
            <person name="Xu X."/>
            <person name="Cox K."/>
            <person name="Korf I."/>
            <person name="Meyers B.C."/>
            <person name="Michelmore R.W."/>
        </authorList>
    </citation>
    <scope>NUCLEOTIDE SEQUENCE [LARGE SCALE GENOMIC DNA]</scope>
    <source>
        <strain evidence="3">cv. Salinas</strain>
        <tissue evidence="2">Seedlings</tissue>
    </source>
</reference>
<dbReference type="Proteomes" id="UP000235145">
    <property type="component" value="Unassembled WGS sequence"/>
</dbReference>
<evidence type="ECO:0000256" key="1">
    <source>
        <dbReference type="SAM" id="MobiDB-lite"/>
    </source>
</evidence>
<evidence type="ECO:0000313" key="2">
    <source>
        <dbReference type="EMBL" id="KAJ0202248.1"/>
    </source>
</evidence>
<protein>
    <submittedName>
        <fullName evidence="2">Uncharacterized protein</fullName>
    </submittedName>
</protein>
<comment type="caution">
    <text evidence="2">The sequence shown here is derived from an EMBL/GenBank/DDBJ whole genome shotgun (WGS) entry which is preliminary data.</text>
</comment>
<name>A0A9R1VC49_LACSA</name>
<accession>A0A9R1VC49</accession>
<gene>
    <name evidence="2" type="ORF">LSAT_V11C600337000</name>
</gene>